<name>A0A0E9RSP8_ANGAN</name>
<dbReference type="AlphaFoldDB" id="A0A0E9RSP8"/>
<organism evidence="1">
    <name type="scientific">Anguilla anguilla</name>
    <name type="common">European freshwater eel</name>
    <name type="synonym">Muraena anguilla</name>
    <dbReference type="NCBI Taxonomy" id="7936"/>
    <lineage>
        <taxon>Eukaryota</taxon>
        <taxon>Metazoa</taxon>
        <taxon>Chordata</taxon>
        <taxon>Craniata</taxon>
        <taxon>Vertebrata</taxon>
        <taxon>Euteleostomi</taxon>
        <taxon>Actinopterygii</taxon>
        <taxon>Neopterygii</taxon>
        <taxon>Teleostei</taxon>
        <taxon>Anguilliformes</taxon>
        <taxon>Anguillidae</taxon>
        <taxon>Anguilla</taxon>
    </lineage>
</organism>
<sequence length="30" mass="3601">MSIAQPSQIQYAVLNYEAHLVRFDAYFDYF</sequence>
<accession>A0A0E9RSP8</accession>
<reference evidence="1" key="2">
    <citation type="journal article" date="2015" name="Fish Shellfish Immunol.">
        <title>Early steps in the European eel (Anguilla anguilla)-Vibrio vulnificus interaction in the gills: Role of the RtxA13 toxin.</title>
        <authorList>
            <person name="Callol A."/>
            <person name="Pajuelo D."/>
            <person name="Ebbesson L."/>
            <person name="Teles M."/>
            <person name="MacKenzie S."/>
            <person name="Amaro C."/>
        </authorList>
    </citation>
    <scope>NUCLEOTIDE SEQUENCE</scope>
</reference>
<protein>
    <submittedName>
        <fullName evidence="1">Uncharacterized protein</fullName>
    </submittedName>
</protein>
<reference evidence="1" key="1">
    <citation type="submission" date="2014-11" db="EMBL/GenBank/DDBJ databases">
        <authorList>
            <person name="Amaro Gonzalez C."/>
        </authorList>
    </citation>
    <scope>NUCLEOTIDE SEQUENCE</scope>
</reference>
<evidence type="ECO:0000313" key="1">
    <source>
        <dbReference type="EMBL" id="JAH31852.1"/>
    </source>
</evidence>
<dbReference type="EMBL" id="GBXM01076725">
    <property type="protein sequence ID" value="JAH31852.1"/>
    <property type="molecule type" value="Transcribed_RNA"/>
</dbReference>
<proteinExistence type="predicted"/>